<protein>
    <recommendedName>
        <fullName evidence="3">DUF4773 domain-containing protein</fullName>
    </recommendedName>
</protein>
<feature type="compositionally biased region" description="Acidic residues" evidence="1">
    <location>
        <begin position="396"/>
        <end position="417"/>
    </location>
</feature>
<dbReference type="Pfam" id="PF15998">
    <property type="entry name" value="DUF4773"/>
    <property type="match status" value="1"/>
</dbReference>
<dbReference type="InterPro" id="IPR031941">
    <property type="entry name" value="DUF4773"/>
</dbReference>
<proteinExistence type="predicted"/>
<dbReference type="AlphaFoldDB" id="A0A9N9RHB9"/>
<evidence type="ECO:0000256" key="2">
    <source>
        <dbReference type="SAM" id="SignalP"/>
    </source>
</evidence>
<organism evidence="4 5">
    <name type="scientific">Chironomus riparius</name>
    <dbReference type="NCBI Taxonomy" id="315576"/>
    <lineage>
        <taxon>Eukaryota</taxon>
        <taxon>Metazoa</taxon>
        <taxon>Ecdysozoa</taxon>
        <taxon>Arthropoda</taxon>
        <taxon>Hexapoda</taxon>
        <taxon>Insecta</taxon>
        <taxon>Pterygota</taxon>
        <taxon>Neoptera</taxon>
        <taxon>Endopterygota</taxon>
        <taxon>Diptera</taxon>
        <taxon>Nematocera</taxon>
        <taxon>Chironomoidea</taxon>
        <taxon>Chironomidae</taxon>
        <taxon>Chironominae</taxon>
        <taxon>Chironomus</taxon>
    </lineage>
</organism>
<sequence length="501" mass="54458">MKVLKLLIIASIITYAAARVVGPQTVEARRKTKLQSKQDDEPEGVDVDSDIPVANIQVYEVSSSTTSASAEDVADSVETSVAPISAETTVTSAESTEATISNEDDSNPINRYCKCTSFECDCCRDFALPLVPIRGPGCANIRYLEGDRLSVGIKFGNRVLANRIVNGRKATPVCLPLPGGFTNFCGRIYGISKKNENFKACLGLELRADDEVEAALRVSCFDFGPRGLKVTDAEPLPPVPAEDEDDDDDDDLFGFGGGDDDDDDDDILGDDDDSDSDDDRPTGQSANPQPSAAEDDDDDDADYTGFSLLSGDFLDDILGGDDDDSSVAQPQPARKNPKRKQVKPQDNTNVENNEVDGVLDDEETEELVRPVQADSSDDEEDDDEEDGGIFGILDDLISDGDDEEESAEEQLEDEVSEEIVQNELEDDAEDVAEEVDDVTGSVKDADLDNENDLEDQALEEAVVDDDNDSDDDDEEDLEDKPTSYSALSLLGLRNFFSRFFH</sequence>
<evidence type="ECO:0000259" key="3">
    <source>
        <dbReference type="Pfam" id="PF15998"/>
    </source>
</evidence>
<feature type="region of interest" description="Disordered" evidence="1">
    <location>
        <begin position="231"/>
        <end position="483"/>
    </location>
</feature>
<evidence type="ECO:0000313" key="5">
    <source>
        <dbReference type="Proteomes" id="UP001153620"/>
    </source>
</evidence>
<feature type="compositionally biased region" description="Acidic residues" evidence="1">
    <location>
        <begin position="313"/>
        <end position="325"/>
    </location>
</feature>
<evidence type="ECO:0000256" key="1">
    <source>
        <dbReference type="SAM" id="MobiDB-lite"/>
    </source>
</evidence>
<dbReference type="Proteomes" id="UP001153620">
    <property type="component" value="Chromosome 1"/>
</dbReference>
<feature type="compositionally biased region" description="Acidic residues" evidence="1">
    <location>
        <begin position="375"/>
        <end position="387"/>
    </location>
</feature>
<gene>
    <name evidence="4" type="ORF">CHIRRI_LOCUS948</name>
</gene>
<feature type="signal peptide" evidence="2">
    <location>
        <begin position="1"/>
        <end position="18"/>
    </location>
</feature>
<evidence type="ECO:0000313" key="4">
    <source>
        <dbReference type="EMBL" id="CAG9797962.1"/>
    </source>
</evidence>
<dbReference type="PANTHER" id="PTHR36299:SF3">
    <property type="entry name" value="FI03431P"/>
    <property type="match status" value="1"/>
</dbReference>
<feature type="compositionally biased region" description="Acidic residues" evidence="1">
    <location>
        <begin position="447"/>
        <end position="478"/>
    </location>
</feature>
<reference evidence="4" key="1">
    <citation type="submission" date="2022-01" db="EMBL/GenBank/DDBJ databases">
        <authorList>
            <person name="King R."/>
        </authorList>
    </citation>
    <scope>NUCLEOTIDE SEQUENCE</scope>
</reference>
<feature type="compositionally biased region" description="Acidic residues" evidence="1">
    <location>
        <begin position="241"/>
        <end position="278"/>
    </location>
</feature>
<feature type="chain" id="PRO_5040344271" description="DUF4773 domain-containing protein" evidence="2">
    <location>
        <begin position="19"/>
        <end position="501"/>
    </location>
</feature>
<keyword evidence="2" id="KW-0732">Signal</keyword>
<feature type="compositionally biased region" description="Acidic residues" evidence="1">
    <location>
        <begin position="293"/>
        <end position="302"/>
    </location>
</feature>
<feature type="compositionally biased region" description="Acidic residues" evidence="1">
    <location>
        <begin position="353"/>
        <end position="365"/>
    </location>
</feature>
<accession>A0A9N9RHB9</accession>
<feature type="compositionally biased region" description="Acidic residues" evidence="1">
    <location>
        <begin position="423"/>
        <end position="437"/>
    </location>
</feature>
<reference evidence="4" key="2">
    <citation type="submission" date="2022-10" db="EMBL/GenBank/DDBJ databases">
        <authorList>
            <consortium name="ENA_rothamsted_submissions"/>
            <consortium name="culmorum"/>
            <person name="King R."/>
        </authorList>
    </citation>
    <scope>NUCLEOTIDE SEQUENCE</scope>
</reference>
<dbReference type="EMBL" id="OU895877">
    <property type="protein sequence ID" value="CAG9797962.1"/>
    <property type="molecule type" value="Genomic_DNA"/>
</dbReference>
<dbReference type="OrthoDB" id="5952164at2759"/>
<dbReference type="PANTHER" id="PTHR36299">
    <property type="entry name" value="AGAP008005-PA"/>
    <property type="match status" value="1"/>
</dbReference>
<name>A0A9N9RHB9_9DIPT</name>
<feature type="domain" description="DUF4773" evidence="3">
    <location>
        <begin position="112"/>
        <end position="227"/>
    </location>
</feature>
<keyword evidence="5" id="KW-1185">Reference proteome</keyword>